<dbReference type="PROSITE" id="PS50931">
    <property type="entry name" value="HTH_LYSR"/>
    <property type="match status" value="1"/>
</dbReference>
<comment type="similarity">
    <text evidence="1">Belongs to the LysR transcriptional regulatory family.</text>
</comment>
<dbReference type="GO" id="GO:0003700">
    <property type="term" value="F:DNA-binding transcription factor activity"/>
    <property type="evidence" value="ECO:0007669"/>
    <property type="project" value="InterPro"/>
</dbReference>
<dbReference type="InterPro" id="IPR036388">
    <property type="entry name" value="WH-like_DNA-bd_sf"/>
</dbReference>
<evidence type="ECO:0000256" key="3">
    <source>
        <dbReference type="ARBA" id="ARBA00023125"/>
    </source>
</evidence>
<accession>A0A6C1BXH6</accession>
<dbReference type="InterPro" id="IPR000847">
    <property type="entry name" value="LysR_HTH_N"/>
</dbReference>
<evidence type="ECO:0000256" key="4">
    <source>
        <dbReference type="ARBA" id="ARBA00023163"/>
    </source>
</evidence>
<dbReference type="RefSeq" id="WP_016467928.1">
    <property type="nucleotide sequence ID" value="NZ_BBQG01000061.1"/>
</dbReference>
<dbReference type="EMBL" id="RCIY01000062">
    <property type="protein sequence ID" value="TGG82377.1"/>
    <property type="molecule type" value="Genomic_DNA"/>
</dbReference>
<evidence type="ECO:0000313" key="5">
    <source>
        <dbReference type="EMBL" id="TGG82377.1"/>
    </source>
</evidence>
<dbReference type="PANTHER" id="PTHR30126">
    <property type="entry name" value="HTH-TYPE TRANSCRIPTIONAL REGULATOR"/>
    <property type="match status" value="1"/>
</dbReference>
<gene>
    <name evidence="5" type="ORF">D8771_17515</name>
</gene>
<dbReference type="Proteomes" id="UP000298111">
    <property type="component" value="Unassembled WGS sequence"/>
</dbReference>
<keyword evidence="4" id="KW-0804">Transcription</keyword>
<organism evidence="5 6">
    <name type="scientific">Streptomyces albus</name>
    <dbReference type="NCBI Taxonomy" id="1888"/>
    <lineage>
        <taxon>Bacteria</taxon>
        <taxon>Bacillati</taxon>
        <taxon>Actinomycetota</taxon>
        <taxon>Actinomycetes</taxon>
        <taxon>Kitasatosporales</taxon>
        <taxon>Streptomycetaceae</taxon>
        <taxon>Streptomyces</taxon>
    </lineage>
</organism>
<reference evidence="5 6" key="1">
    <citation type="submission" date="2018-10" db="EMBL/GenBank/DDBJ databases">
        <title>Isolation of pseudouridimycin from Streptomyces albus DSM 40763.</title>
        <authorList>
            <person name="Rosenqvist P."/>
            <person name="Metsae-Ketelae M."/>
            <person name="Virta P."/>
        </authorList>
    </citation>
    <scope>NUCLEOTIDE SEQUENCE [LARGE SCALE GENOMIC DNA]</scope>
    <source>
        <strain evidence="5 6">DSM 40763</strain>
    </source>
</reference>
<keyword evidence="3" id="KW-0238">DNA-binding</keyword>
<dbReference type="SUPFAM" id="SSF46785">
    <property type="entry name" value="Winged helix' DNA-binding domain"/>
    <property type="match status" value="1"/>
</dbReference>
<comment type="caution">
    <text evidence="5">The sequence shown here is derived from an EMBL/GenBank/DDBJ whole genome shotgun (WGS) entry which is preliminary data.</text>
</comment>
<dbReference type="Pfam" id="PF00126">
    <property type="entry name" value="HTH_1"/>
    <property type="match status" value="1"/>
</dbReference>
<dbReference type="Gene3D" id="1.10.10.10">
    <property type="entry name" value="Winged helix-like DNA-binding domain superfamily/Winged helix DNA-binding domain"/>
    <property type="match status" value="1"/>
</dbReference>
<protein>
    <submittedName>
        <fullName evidence="5">LysR family transcriptional regulator</fullName>
    </submittedName>
</protein>
<dbReference type="AlphaFoldDB" id="A0A6C1BXH6"/>
<evidence type="ECO:0000256" key="1">
    <source>
        <dbReference type="ARBA" id="ARBA00009437"/>
    </source>
</evidence>
<name>A0A6C1BXH6_9ACTN</name>
<dbReference type="GO" id="GO:0000976">
    <property type="term" value="F:transcription cis-regulatory region binding"/>
    <property type="evidence" value="ECO:0007669"/>
    <property type="project" value="TreeGrafter"/>
</dbReference>
<keyword evidence="2" id="KW-0805">Transcription regulation</keyword>
<evidence type="ECO:0000313" key="6">
    <source>
        <dbReference type="Proteomes" id="UP000298111"/>
    </source>
</evidence>
<sequence length="318" mass="34427">MGAVAKPGTAPHRVAAVDLVGACRAFVHVGERGSFTSGAATARMSQSVASRRVAALEKHLGERLFDRGSRRAHLTPFGRELLPAARRLLLAAEELEHEAATARNRPLRLAVPDLCPTPGLARLAADARGHGMMLEVLTAAPAERPHLVRSQQVRAALVAVPPDQADWSVPLGLAQVARPRSPRRYLETLRPRRTDRKPPRKVWLQPEDDVPHIRDPLVRLRDALGLRPAQLAVATSLTQAAAEVLASEDLLLCTPVQAREFSLHWRPLGELDLARTFGLLAAEEGDAARLRTRLGAALAHCLGAADDETEETEEAGAR</sequence>
<proteinExistence type="inferred from homology"/>
<dbReference type="PANTHER" id="PTHR30126:SF94">
    <property type="entry name" value="LYSR FAMILY TRANSCRIPTIONAL REGULATOR"/>
    <property type="match status" value="1"/>
</dbReference>
<dbReference type="InterPro" id="IPR036390">
    <property type="entry name" value="WH_DNA-bd_sf"/>
</dbReference>
<evidence type="ECO:0000256" key="2">
    <source>
        <dbReference type="ARBA" id="ARBA00023015"/>
    </source>
</evidence>